<dbReference type="GO" id="GO:0008757">
    <property type="term" value="F:S-adenosylmethionine-dependent methyltransferase activity"/>
    <property type="evidence" value="ECO:0007669"/>
    <property type="project" value="InterPro"/>
</dbReference>
<dbReference type="PANTHER" id="PTHR43591">
    <property type="entry name" value="METHYLTRANSFERASE"/>
    <property type="match status" value="1"/>
</dbReference>
<dbReference type="AlphaFoldDB" id="A0A5C6RUV0"/>
<evidence type="ECO:0000313" key="2">
    <source>
        <dbReference type="EMBL" id="TXB65814.1"/>
    </source>
</evidence>
<dbReference type="GO" id="GO:0032259">
    <property type="term" value="P:methylation"/>
    <property type="evidence" value="ECO:0007669"/>
    <property type="project" value="UniProtKB-KW"/>
</dbReference>
<dbReference type="InterPro" id="IPR029063">
    <property type="entry name" value="SAM-dependent_MTases_sf"/>
</dbReference>
<dbReference type="SUPFAM" id="SSF53335">
    <property type="entry name" value="S-adenosyl-L-methionine-dependent methyltransferases"/>
    <property type="match status" value="1"/>
</dbReference>
<dbReference type="EMBL" id="VOOS01000002">
    <property type="protein sequence ID" value="TXB65814.1"/>
    <property type="molecule type" value="Genomic_DNA"/>
</dbReference>
<accession>A0A5C6RUV0</accession>
<evidence type="ECO:0000313" key="3">
    <source>
        <dbReference type="Proteomes" id="UP000321721"/>
    </source>
</evidence>
<protein>
    <submittedName>
        <fullName evidence="2">Class I SAM-dependent methyltransferase</fullName>
    </submittedName>
</protein>
<dbReference type="Pfam" id="PF08241">
    <property type="entry name" value="Methyltransf_11"/>
    <property type="match status" value="1"/>
</dbReference>
<name>A0A5C6RUV0_9FLAO</name>
<evidence type="ECO:0000259" key="1">
    <source>
        <dbReference type="Pfam" id="PF08241"/>
    </source>
</evidence>
<dbReference type="PANTHER" id="PTHR43591:SF110">
    <property type="entry name" value="RHODANESE DOMAIN-CONTAINING PROTEIN"/>
    <property type="match status" value="1"/>
</dbReference>
<keyword evidence="2" id="KW-0808">Transferase</keyword>
<organism evidence="2 3">
    <name type="scientific">Vicingus serpentipes</name>
    <dbReference type="NCBI Taxonomy" id="1926625"/>
    <lineage>
        <taxon>Bacteria</taxon>
        <taxon>Pseudomonadati</taxon>
        <taxon>Bacteroidota</taxon>
        <taxon>Flavobacteriia</taxon>
        <taxon>Flavobacteriales</taxon>
        <taxon>Vicingaceae</taxon>
        <taxon>Vicingus</taxon>
    </lineage>
</organism>
<dbReference type="RefSeq" id="WP_147099020.1">
    <property type="nucleotide sequence ID" value="NZ_VOOS01000002.1"/>
</dbReference>
<comment type="caution">
    <text evidence="2">The sequence shown here is derived from an EMBL/GenBank/DDBJ whole genome shotgun (WGS) entry which is preliminary data.</text>
</comment>
<proteinExistence type="predicted"/>
<keyword evidence="3" id="KW-1185">Reference proteome</keyword>
<sequence length="232" mass="27167">MKREFDNFDEFAKDYRATHDKSVEISGADSDYFSEYKILEVLKYEQANDSIRILDFGCGDGNSSKYFRKYFNNSQIVGIDVSEQSIKEANQKKIENAIFQSFNGSTIPFDDNQFDLIFTSMVFHHIEHKLHENILNEIRRVLKPGGRFYNFEHNPNNPLTRKVVNECPFDEDAVLLKPSYHKMITIKSGLNLKNLNFTLFLPRHKFFKPLLGLEKILTWCPIGAQYYIRSIK</sequence>
<dbReference type="OrthoDB" id="9770553at2"/>
<reference evidence="2 3" key="1">
    <citation type="submission" date="2019-08" db="EMBL/GenBank/DDBJ databases">
        <title>Genome of Vicingus serpentipes NCIMB 15042.</title>
        <authorList>
            <person name="Bowman J.P."/>
        </authorList>
    </citation>
    <scope>NUCLEOTIDE SEQUENCE [LARGE SCALE GENOMIC DNA]</scope>
    <source>
        <strain evidence="2 3">NCIMB 15042</strain>
    </source>
</reference>
<dbReference type="CDD" id="cd02440">
    <property type="entry name" value="AdoMet_MTases"/>
    <property type="match status" value="1"/>
</dbReference>
<feature type="domain" description="Methyltransferase type 11" evidence="1">
    <location>
        <begin position="54"/>
        <end position="149"/>
    </location>
</feature>
<dbReference type="Gene3D" id="3.40.50.150">
    <property type="entry name" value="Vaccinia Virus protein VP39"/>
    <property type="match status" value="1"/>
</dbReference>
<dbReference type="InterPro" id="IPR013216">
    <property type="entry name" value="Methyltransf_11"/>
</dbReference>
<keyword evidence="2" id="KW-0489">Methyltransferase</keyword>
<gene>
    <name evidence="2" type="ORF">FRY74_04405</name>
</gene>
<dbReference type="Proteomes" id="UP000321721">
    <property type="component" value="Unassembled WGS sequence"/>
</dbReference>